<dbReference type="KEGG" id="bdr:105225878"/>
<proteinExistence type="predicted"/>
<keyword evidence="1" id="KW-0472">Membrane</keyword>
<dbReference type="InParanoid" id="A0A6I9V2H6"/>
<dbReference type="OMA" id="HQFFYSH"/>
<keyword evidence="1" id="KW-1133">Transmembrane helix</keyword>
<evidence type="ECO:0000313" key="2">
    <source>
        <dbReference type="Proteomes" id="UP001652620"/>
    </source>
</evidence>
<organism evidence="2 3">
    <name type="scientific">Bactrocera dorsalis</name>
    <name type="common">Oriental fruit fly</name>
    <name type="synonym">Dacus dorsalis</name>
    <dbReference type="NCBI Taxonomy" id="27457"/>
    <lineage>
        <taxon>Eukaryota</taxon>
        <taxon>Metazoa</taxon>
        <taxon>Ecdysozoa</taxon>
        <taxon>Arthropoda</taxon>
        <taxon>Hexapoda</taxon>
        <taxon>Insecta</taxon>
        <taxon>Pterygota</taxon>
        <taxon>Neoptera</taxon>
        <taxon>Endopterygota</taxon>
        <taxon>Diptera</taxon>
        <taxon>Brachycera</taxon>
        <taxon>Muscomorpha</taxon>
        <taxon>Tephritoidea</taxon>
        <taxon>Tephritidae</taxon>
        <taxon>Bactrocera</taxon>
        <taxon>Bactrocera</taxon>
    </lineage>
</organism>
<name>A0A6I9V2H6_BACDO</name>
<reference evidence="3" key="1">
    <citation type="submission" date="2025-08" db="UniProtKB">
        <authorList>
            <consortium name="RefSeq"/>
        </authorList>
    </citation>
    <scope>IDENTIFICATION</scope>
    <source>
        <tissue evidence="3">Adult</tissue>
    </source>
</reference>
<keyword evidence="2" id="KW-1185">Reference proteome</keyword>
<gene>
    <name evidence="3" type="primary">LOC105225878</name>
</gene>
<accession>A0A6I9V2H6</accession>
<dbReference type="RefSeq" id="XP_011202848.1">
    <property type="nucleotide sequence ID" value="XM_011204546.4"/>
</dbReference>
<dbReference type="GeneID" id="105225878"/>
<feature type="transmembrane region" description="Helical" evidence="1">
    <location>
        <begin position="12"/>
        <end position="35"/>
    </location>
</feature>
<dbReference type="AlphaFoldDB" id="A0A6I9V2H6"/>
<sequence length="93" mass="10396">MFAPCKAPWCRLAIWLIVGVIVLLLVLVLIALAIFGSHPCAGALDGCDAFKAICASYNGDHQFFYSHCDMLRENCLTGSDWQRDHYNHCNVNH</sequence>
<evidence type="ECO:0000313" key="3">
    <source>
        <dbReference type="RefSeq" id="XP_011202848.1"/>
    </source>
</evidence>
<dbReference type="Proteomes" id="UP001652620">
    <property type="component" value="Chromosome 4"/>
</dbReference>
<dbReference type="OrthoDB" id="88467at2759"/>
<keyword evidence="1" id="KW-0812">Transmembrane</keyword>
<protein>
    <submittedName>
        <fullName evidence="3">Uncharacterized protein LOC105225878</fullName>
    </submittedName>
</protein>
<evidence type="ECO:0000256" key="1">
    <source>
        <dbReference type="SAM" id="Phobius"/>
    </source>
</evidence>